<sequence length="55" mass="6051">MGSGTWIFTPREGNKAAHIMAHSATSWNDQFVWLDSPPTFLVDQLEQDNVASSSA</sequence>
<dbReference type="AlphaFoldDB" id="A0AAV0MK43"/>
<dbReference type="EMBL" id="CAMGYJ010000007">
    <property type="protein sequence ID" value="CAI0446130.1"/>
    <property type="molecule type" value="Genomic_DNA"/>
</dbReference>
<dbReference type="Proteomes" id="UP001154282">
    <property type="component" value="Unassembled WGS sequence"/>
</dbReference>
<evidence type="ECO:0000313" key="2">
    <source>
        <dbReference type="Proteomes" id="UP001154282"/>
    </source>
</evidence>
<name>A0AAV0MK43_9ROSI</name>
<protein>
    <recommendedName>
        <fullName evidence="3">RNase H type-1 domain-containing protein</fullName>
    </recommendedName>
</protein>
<gene>
    <name evidence="1" type="ORF">LITE_LOCUS28895</name>
</gene>
<keyword evidence="2" id="KW-1185">Reference proteome</keyword>
<accession>A0AAV0MK43</accession>
<organism evidence="1 2">
    <name type="scientific">Linum tenue</name>
    <dbReference type="NCBI Taxonomy" id="586396"/>
    <lineage>
        <taxon>Eukaryota</taxon>
        <taxon>Viridiplantae</taxon>
        <taxon>Streptophyta</taxon>
        <taxon>Embryophyta</taxon>
        <taxon>Tracheophyta</taxon>
        <taxon>Spermatophyta</taxon>
        <taxon>Magnoliopsida</taxon>
        <taxon>eudicotyledons</taxon>
        <taxon>Gunneridae</taxon>
        <taxon>Pentapetalae</taxon>
        <taxon>rosids</taxon>
        <taxon>fabids</taxon>
        <taxon>Malpighiales</taxon>
        <taxon>Linaceae</taxon>
        <taxon>Linum</taxon>
    </lineage>
</organism>
<proteinExistence type="predicted"/>
<reference evidence="1" key="1">
    <citation type="submission" date="2022-08" db="EMBL/GenBank/DDBJ databases">
        <authorList>
            <person name="Gutierrez-Valencia J."/>
        </authorList>
    </citation>
    <scope>NUCLEOTIDE SEQUENCE</scope>
</reference>
<evidence type="ECO:0000313" key="1">
    <source>
        <dbReference type="EMBL" id="CAI0446130.1"/>
    </source>
</evidence>
<comment type="caution">
    <text evidence="1">The sequence shown here is derived from an EMBL/GenBank/DDBJ whole genome shotgun (WGS) entry which is preliminary data.</text>
</comment>
<evidence type="ECO:0008006" key="3">
    <source>
        <dbReference type="Google" id="ProtNLM"/>
    </source>
</evidence>